<dbReference type="EMBL" id="VKME01000008">
    <property type="protein sequence ID" value="MBE0127976.1"/>
    <property type="molecule type" value="Genomic_DNA"/>
</dbReference>
<accession>A0A8I0SVV8</accession>
<sequence length="79" mass="8722">MALAGHVMQSGIKADMVPLLYGAQGARKSTGVRLISPISEPYGSFNLNCKDVRPMAVDSCLWHHDHLLTVQLPPYRHSH</sequence>
<proteinExistence type="predicted"/>
<evidence type="ECO:0000259" key="1">
    <source>
        <dbReference type="Pfam" id="PF05272"/>
    </source>
</evidence>
<reference evidence="2" key="1">
    <citation type="submission" date="2019-07" db="EMBL/GenBank/DDBJ databases">
        <title>KPC-2 carbapenem resistent Enterobacterales isolates from Germany.</title>
        <authorList>
            <person name="Yao Y."/>
            <person name="Falgenhauer L."/>
            <person name="Imirzalioglu C."/>
            <person name="Chakraborty T."/>
        </authorList>
    </citation>
    <scope>NUCLEOTIDE SEQUENCE</scope>
    <source>
        <strain evidence="2">CA13304</strain>
    </source>
</reference>
<name>A0A8I0SVV8_CITAM</name>
<organism evidence="2 3">
    <name type="scientific">Citrobacter amalonaticus</name>
    <dbReference type="NCBI Taxonomy" id="35703"/>
    <lineage>
        <taxon>Bacteria</taxon>
        <taxon>Pseudomonadati</taxon>
        <taxon>Pseudomonadota</taxon>
        <taxon>Gammaproteobacteria</taxon>
        <taxon>Enterobacterales</taxon>
        <taxon>Enterobacteriaceae</taxon>
        <taxon>Citrobacter</taxon>
    </lineage>
</organism>
<feature type="domain" description="Virulence-associated protein E-like" evidence="1">
    <location>
        <begin position="2"/>
        <end position="37"/>
    </location>
</feature>
<comment type="caution">
    <text evidence="2">The sequence shown here is derived from an EMBL/GenBank/DDBJ whole genome shotgun (WGS) entry which is preliminary data.</text>
</comment>
<evidence type="ECO:0000313" key="2">
    <source>
        <dbReference type="EMBL" id="MBE0127976.1"/>
    </source>
</evidence>
<dbReference type="InterPro" id="IPR007936">
    <property type="entry name" value="VapE-like_dom"/>
</dbReference>
<gene>
    <name evidence="2" type="ORF">FOT72_08030</name>
</gene>
<dbReference type="Pfam" id="PF05272">
    <property type="entry name" value="VapE-like_dom"/>
    <property type="match status" value="1"/>
</dbReference>
<evidence type="ECO:0000313" key="3">
    <source>
        <dbReference type="Proteomes" id="UP000656723"/>
    </source>
</evidence>
<protein>
    <recommendedName>
        <fullName evidence="1">Virulence-associated protein E-like domain-containing protein</fullName>
    </recommendedName>
</protein>
<dbReference type="Proteomes" id="UP000656723">
    <property type="component" value="Unassembled WGS sequence"/>
</dbReference>
<dbReference type="AlphaFoldDB" id="A0A8I0SVV8"/>